<evidence type="ECO:0000256" key="3">
    <source>
        <dbReference type="ARBA" id="ARBA00022989"/>
    </source>
</evidence>
<reference evidence="7 8" key="1">
    <citation type="submission" date="2023-09" db="EMBL/GenBank/DDBJ databases">
        <title>Pangenome analysis of Batrachochytrium dendrobatidis and related Chytrids.</title>
        <authorList>
            <person name="Yacoub M.N."/>
            <person name="Stajich J.E."/>
            <person name="James T.Y."/>
        </authorList>
    </citation>
    <scope>NUCLEOTIDE SEQUENCE [LARGE SCALE GENOMIC DNA]</scope>
    <source>
        <strain evidence="7 8">JEL0888</strain>
    </source>
</reference>
<evidence type="ECO:0008006" key="9">
    <source>
        <dbReference type="Google" id="ProtNLM"/>
    </source>
</evidence>
<organism evidence="7 8">
    <name type="scientific">Polyrhizophydium stewartii</name>
    <dbReference type="NCBI Taxonomy" id="2732419"/>
    <lineage>
        <taxon>Eukaryota</taxon>
        <taxon>Fungi</taxon>
        <taxon>Fungi incertae sedis</taxon>
        <taxon>Chytridiomycota</taxon>
        <taxon>Chytridiomycota incertae sedis</taxon>
        <taxon>Chytridiomycetes</taxon>
        <taxon>Rhizophydiales</taxon>
        <taxon>Rhizophydiales incertae sedis</taxon>
        <taxon>Polyrhizophydium</taxon>
    </lineage>
</organism>
<dbReference type="Pfam" id="PF05462">
    <property type="entry name" value="Dicty_CAR"/>
    <property type="match status" value="1"/>
</dbReference>
<feature type="transmembrane region" description="Helical" evidence="6">
    <location>
        <begin position="102"/>
        <end position="126"/>
    </location>
</feature>
<sequence length="510" mass="54731">MALDPATQATASWLVLVSAALSVLGVLFVLYAAQTGLASGHEAATHAALNYIIKPSWFNNMMGRFVLAMAVVDLVGAIAKAIGRNGINAGEMSTLCQQQGIFIQYSNLSSVLINLAIAVCMLYIVFWGDSFSAHRYETIIFTACFFAPVGLVVPLLLIEPTDDNDDDDFGTLIGDADFWCWIKSSERKYQILFFYIELWIIFMLQVTAYIVAWVRIQQMQVAAELGRRSTTTALRRYNVIMSRRMQAYTFAFLFVWTPSSLNRVVPLMTGQNFTPLTLLQAFMSPLRGFANALAFLYIDYLLEAGTRVQVTQTISEFESHYDTTPQRSAATGGTGGGGVASGGTGGGGVASGGPGHVASEHSAGLRSIGSIGSINPRFCLQRSNSTASRASHATPKQARADPAIPLVSAGAPGGPAGPAGAARRVRFAEKSATESNVSIGIDTIARMARVDEVPPPSYDVLSPRACSPQPRAQSPQPRAQSPQPQSARPSTPQPRTDQQTPGGPEQRRPS</sequence>
<evidence type="ECO:0000256" key="5">
    <source>
        <dbReference type="SAM" id="MobiDB-lite"/>
    </source>
</evidence>
<dbReference type="SUPFAM" id="SSF81321">
    <property type="entry name" value="Family A G protein-coupled receptor-like"/>
    <property type="match status" value="1"/>
</dbReference>
<keyword evidence="8" id="KW-1185">Reference proteome</keyword>
<dbReference type="EMBL" id="JADGIZ020000028">
    <property type="protein sequence ID" value="KAL2914984.1"/>
    <property type="molecule type" value="Genomic_DNA"/>
</dbReference>
<evidence type="ECO:0000313" key="8">
    <source>
        <dbReference type="Proteomes" id="UP001527925"/>
    </source>
</evidence>
<proteinExistence type="predicted"/>
<feature type="transmembrane region" description="Helical" evidence="6">
    <location>
        <begin position="12"/>
        <end position="33"/>
    </location>
</feature>
<keyword evidence="2 6" id="KW-0812">Transmembrane</keyword>
<dbReference type="Proteomes" id="UP001527925">
    <property type="component" value="Unassembled WGS sequence"/>
</dbReference>
<evidence type="ECO:0000313" key="7">
    <source>
        <dbReference type="EMBL" id="KAL2914984.1"/>
    </source>
</evidence>
<feature type="transmembrane region" description="Helical" evidence="6">
    <location>
        <begin position="138"/>
        <end position="158"/>
    </location>
</feature>
<evidence type="ECO:0000256" key="6">
    <source>
        <dbReference type="SAM" id="Phobius"/>
    </source>
</evidence>
<feature type="region of interest" description="Disordered" evidence="5">
    <location>
        <begin position="383"/>
        <end position="422"/>
    </location>
</feature>
<feature type="transmembrane region" description="Helical" evidence="6">
    <location>
        <begin position="62"/>
        <end position="82"/>
    </location>
</feature>
<keyword evidence="3 6" id="KW-1133">Transmembrane helix</keyword>
<comment type="caution">
    <text evidence="7">The sequence shown here is derived from an EMBL/GenBank/DDBJ whole genome shotgun (WGS) entry which is preliminary data.</text>
</comment>
<feature type="transmembrane region" description="Helical" evidence="6">
    <location>
        <begin position="192"/>
        <end position="216"/>
    </location>
</feature>
<dbReference type="Gene3D" id="1.20.1070.10">
    <property type="entry name" value="Rhodopsin 7-helix transmembrane proteins"/>
    <property type="match status" value="1"/>
</dbReference>
<comment type="subcellular location">
    <subcellularLocation>
        <location evidence="1">Membrane</location>
        <topology evidence="1">Multi-pass membrane protein</topology>
    </subcellularLocation>
</comment>
<protein>
    <recommendedName>
        <fullName evidence="9">G-protein coupled receptors family 2 profile 2 domain-containing protein</fullName>
    </recommendedName>
</protein>
<dbReference type="PANTHER" id="PTHR23112">
    <property type="entry name" value="G PROTEIN-COUPLED RECEPTOR 157-RELATED"/>
    <property type="match status" value="1"/>
</dbReference>
<evidence type="ECO:0000256" key="2">
    <source>
        <dbReference type="ARBA" id="ARBA00022692"/>
    </source>
</evidence>
<dbReference type="PANTHER" id="PTHR23112:SF0">
    <property type="entry name" value="TRANSMEMBRANE PROTEIN 116"/>
    <property type="match status" value="1"/>
</dbReference>
<gene>
    <name evidence="7" type="ORF">HK105_205528</name>
</gene>
<accession>A0ABR4N680</accession>
<feature type="compositionally biased region" description="Low complexity" evidence="5">
    <location>
        <begin position="467"/>
        <end position="495"/>
    </location>
</feature>
<feature type="region of interest" description="Disordered" evidence="5">
    <location>
        <begin position="455"/>
        <end position="510"/>
    </location>
</feature>
<evidence type="ECO:0000256" key="4">
    <source>
        <dbReference type="ARBA" id="ARBA00023136"/>
    </source>
</evidence>
<name>A0ABR4N680_9FUNG</name>
<feature type="compositionally biased region" description="Gly residues" evidence="5">
    <location>
        <begin position="332"/>
        <end position="355"/>
    </location>
</feature>
<evidence type="ECO:0000256" key="1">
    <source>
        <dbReference type="ARBA" id="ARBA00004141"/>
    </source>
</evidence>
<keyword evidence="4 6" id="KW-0472">Membrane</keyword>
<feature type="region of interest" description="Disordered" evidence="5">
    <location>
        <begin position="322"/>
        <end position="361"/>
    </location>
</feature>